<feature type="compositionally biased region" description="Basic residues" evidence="1">
    <location>
        <begin position="24"/>
        <end position="35"/>
    </location>
</feature>
<dbReference type="Proteomes" id="UP001174936">
    <property type="component" value="Unassembled WGS sequence"/>
</dbReference>
<evidence type="ECO:0000313" key="3">
    <source>
        <dbReference type="Proteomes" id="UP001174936"/>
    </source>
</evidence>
<organism evidence="2 3">
    <name type="scientific">Cercophora newfieldiana</name>
    <dbReference type="NCBI Taxonomy" id="92897"/>
    <lineage>
        <taxon>Eukaryota</taxon>
        <taxon>Fungi</taxon>
        <taxon>Dikarya</taxon>
        <taxon>Ascomycota</taxon>
        <taxon>Pezizomycotina</taxon>
        <taxon>Sordariomycetes</taxon>
        <taxon>Sordariomycetidae</taxon>
        <taxon>Sordariales</taxon>
        <taxon>Lasiosphaeriaceae</taxon>
        <taxon>Cercophora</taxon>
    </lineage>
</organism>
<sequence length="203" mass="22670">MIRDDNKSKGKKKRGRSLCLSQTKRSKRREVRRTRQLPATGGRSKPPHRHSPVAQTISRVFVWMHPIAHSFICNLFGPTSALTSHSTAGEIASFWSPILGNVVRLPAGSMGRSETRRRDSLVDRNSGIVCSTESLRCMFRAQPRRHAAERPECSDVASHVAEADFFFLPLPFSASSHPLTVSPVFLTTVPGGASSRRRQILRW</sequence>
<feature type="region of interest" description="Disordered" evidence="1">
    <location>
        <begin position="1"/>
        <end position="52"/>
    </location>
</feature>
<proteinExistence type="predicted"/>
<dbReference type="AlphaFoldDB" id="A0AA39YEY5"/>
<gene>
    <name evidence="2" type="ORF">B0T16DRAFT_78727</name>
</gene>
<keyword evidence="3" id="KW-1185">Reference proteome</keyword>
<evidence type="ECO:0000256" key="1">
    <source>
        <dbReference type="SAM" id="MobiDB-lite"/>
    </source>
</evidence>
<evidence type="ECO:0000313" key="2">
    <source>
        <dbReference type="EMBL" id="KAK0651407.1"/>
    </source>
</evidence>
<name>A0AA39YEY5_9PEZI</name>
<dbReference type="EMBL" id="JAULSV010000002">
    <property type="protein sequence ID" value="KAK0651407.1"/>
    <property type="molecule type" value="Genomic_DNA"/>
</dbReference>
<comment type="caution">
    <text evidence="2">The sequence shown here is derived from an EMBL/GenBank/DDBJ whole genome shotgun (WGS) entry which is preliminary data.</text>
</comment>
<accession>A0AA39YEY5</accession>
<reference evidence="2" key="1">
    <citation type="submission" date="2023-06" db="EMBL/GenBank/DDBJ databases">
        <title>Genome-scale phylogeny and comparative genomics of the fungal order Sordariales.</title>
        <authorList>
            <consortium name="Lawrence Berkeley National Laboratory"/>
            <person name="Hensen N."/>
            <person name="Bonometti L."/>
            <person name="Westerberg I."/>
            <person name="Brannstrom I.O."/>
            <person name="Guillou S."/>
            <person name="Cros-Aarteil S."/>
            <person name="Calhoun S."/>
            <person name="Haridas S."/>
            <person name="Kuo A."/>
            <person name="Mondo S."/>
            <person name="Pangilinan J."/>
            <person name="Riley R."/>
            <person name="Labutti K."/>
            <person name="Andreopoulos B."/>
            <person name="Lipzen A."/>
            <person name="Chen C."/>
            <person name="Yanf M."/>
            <person name="Daum C."/>
            <person name="Ng V."/>
            <person name="Clum A."/>
            <person name="Steindorff A."/>
            <person name="Ohm R."/>
            <person name="Martin F."/>
            <person name="Silar P."/>
            <person name="Natvig D."/>
            <person name="Lalanne C."/>
            <person name="Gautier V."/>
            <person name="Ament-Velasquez S.L."/>
            <person name="Kruys A."/>
            <person name="Hutchinson M.I."/>
            <person name="Powell A.J."/>
            <person name="Barry K."/>
            <person name="Miller A.N."/>
            <person name="Grigoriev I.V."/>
            <person name="Debuchy R."/>
            <person name="Gladieux P."/>
            <person name="Thoren M.H."/>
            <person name="Johannesson H."/>
        </authorList>
    </citation>
    <scope>NUCLEOTIDE SEQUENCE</scope>
    <source>
        <strain evidence="2">SMH2532-1</strain>
    </source>
</reference>
<protein>
    <submittedName>
        <fullName evidence="2">Uncharacterized protein</fullName>
    </submittedName>
</protein>